<evidence type="ECO:0000313" key="2">
    <source>
        <dbReference type="Proteomes" id="UP000814128"/>
    </source>
</evidence>
<organism evidence="1 2">
    <name type="scientific">Vararia minispora EC-137</name>
    <dbReference type="NCBI Taxonomy" id="1314806"/>
    <lineage>
        <taxon>Eukaryota</taxon>
        <taxon>Fungi</taxon>
        <taxon>Dikarya</taxon>
        <taxon>Basidiomycota</taxon>
        <taxon>Agaricomycotina</taxon>
        <taxon>Agaricomycetes</taxon>
        <taxon>Russulales</taxon>
        <taxon>Lachnocladiaceae</taxon>
        <taxon>Vararia</taxon>
    </lineage>
</organism>
<name>A0ACB8QLI8_9AGAM</name>
<dbReference type="Proteomes" id="UP000814128">
    <property type="component" value="Unassembled WGS sequence"/>
</dbReference>
<comment type="caution">
    <text evidence="1">The sequence shown here is derived from an EMBL/GenBank/DDBJ whole genome shotgun (WGS) entry which is preliminary data.</text>
</comment>
<keyword evidence="2" id="KW-1185">Reference proteome</keyword>
<protein>
    <submittedName>
        <fullName evidence="1">Uncharacterized protein</fullName>
    </submittedName>
</protein>
<sequence length="562" mass="60901">MQTLKISSAFSAGRAYARRLPPLNPAVSEPAFYNERSDDLELGYDSSDDTDAPALTSDDATAPSSSHPPSPSLSPVEENAYVHIVSSSPLRDSLARLYPRRPMLEEKPGTREDAAAALLSLAFPRVGTSPHVNSFPTPPIQRPDSPTVITSSRTTTSALTSSLISTSLDSAPEKSVAPDHLLVHIDPTQEPGAVICDDVAPSPHGTPLRAFSPLPPSSPFSEDPNDTDEDTEDLRLSQSRPFSPPSRLSSPIFLDALDFGSEPSHHLKPLPPVTGASTAQRALPALLPPQVPTMSPLSSPPSSPFMMAVQFPENPVKRKSADAPVAPVPPRKKRRHTSPDEDEENIPVRTDAATFNVVQKERRRRNRSDGRQPQAAHGRKKHNKQTIYASNDAHDLSADSPSASSSDRSDVTCPHPSLLSLIVEAFALSRATSLGSSALYDSISAQYPALALSSASDSAEVPLSVTALEAVLMWGVARGMFDALRSSGDGLPPTFFYLPSADWDKERRDLYFALGGRGTRTVKRAYKQYYWKPVILPRSGGRVRRSTAEDEVKRGWDVDWEE</sequence>
<reference evidence="1" key="1">
    <citation type="submission" date="2021-02" db="EMBL/GenBank/DDBJ databases">
        <authorList>
            <consortium name="DOE Joint Genome Institute"/>
            <person name="Ahrendt S."/>
            <person name="Looney B.P."/>
            <person name="Miyauchi S."/>
            <person name="Morin E."/>
            <person name="Drula E."/>
            <person name="Courty P.E."/>
            <person name="Chicoki N."/>
            <person name="Fauchery L."/>
            <person name="Kohler A."/>
            <person name="Kuo A."/>
            <person name="Labutti K."/>
            <person name="Pangilinan J."/>
            <person name="Lipzen A."/>
            <person name="Riley R."/>
            <person name="Andreopoulos W."/>
            <person name="He G."/>
            <person name="Johnson J."/>
            <person name="Barry K.W."/>
            <person name="Grigoriev I.V."/>
            <person name="Nagy L."/>
            <person name="Hibbett D."/>
            <person name="Henrissat B."/>
            <person name="Matheny P.B."/>
            <person name="Labbe J."/>
            <person name="Martin F."/>
        </authorList>
    </citation>
    <scope>NUCLEOTIDE SEQUENCE</scope>
    <source>
        <strain evidence="1">EC-137</strain>
    </source>
</reference>
<accession>A0ACB8QLI8</accession>
<proteinExistence type="predicted"/>
<evidence type="ECO:0000313" key="1">
    <source>
        <dbReference type="EMBL" id="KAI0032694.1"/>
    </source>
</evidence>
<reference evidence="1" key="2">
    <citation type="journal article" date="2022" name="New Phytol.">
        <title>Evolutionary transition to the ectomycorrhizal habit in the genomes of a hyperdiverse lineage of mushroom-forming fungi.</title>
        <authorList>
            <person name="Looney B."/>
            <person name="Miyauchi S."/>
            <person name="Morin E."/>
            <person name="Drula E."/>
            <person name="Courty P.E."/>
            <person name="Kohler A."/>
            <person name="Kuo A."/>
            <person name="LaButti K."/>
            <person name="Pangilinan J."/>
            <person name="Lipzen A."/>
            <person name="Riley R."/>
            <person name="Andreopoulos W."/>
            <person name="He G."/>
            <person name="Johnson J."/>
            <person name="Nolan M."/>
            <person name="Tritt A."/>
            <person name="Barry K.W."/>
            <person name="Grigoriev I.V."/>
            <person name="Nagy L.G."/>
            <person name="Hibbett D."/>
            <person name="Henrissat B."/>
            <person name="Matheny P.B."/>
            <person name="Labbe J."/>
            <person name="Martin F.M."/>
        </authorList>
    </citation>
    <scope>NUCLEOTIDE SEQUENCE</scope>
    <source>
        <strain evidence="1">EC-137</strain>
    </source>
</reference>
<gene>
    <name evidence="1" type="ORF">K488DRAFT_85598</name>
</gene>
<dbReference type="EMBL" id="MU273538">
    <property type="protein sequence ID" value="KAI0032694.1"/>
    <property type="molecule type" value="Genomic_DNA"/>
</dbReference>